<dbReference type="GO" id="GO:0004148">
    <property type="term" value="F:dihydrolipoyl dehydrogenase (NADH) activity"/>
    <property type="evidence" value="ECO:0007669"/>
    <property type="project" value="UniProtKB-EC"/>
</dbReference>
<evidence type="ECO:0000256" key="4">
    <source>
        <dbReference type="ARBA" id="ARBA00016961"/>
    </source>
</evidence>
<dbReference type="InterPro" id="IPR016156">
    <property type="entry name" value="FAD/NAD-linked_Rdtase_dimer_sf"/>
</dbReference>
<gene>
    <name evidence="12" type="primary">lpdA</name>
    <name evidence="12" type="ORF">OOZ53_07030</name>
</gene>
<dbReference type="InterPro" id="IPR050151">
    <property type="entry name" value="Class-I_Pyr_Nuc-Dis_Oxidored"/>
</dbReference>
<accession>A0ABT4VK64</accession>
<organism evidence="12 13">
    <name type="scientific">Hoeflea poritis</name>
    <dbReference type="NCBI Taxonomy" id="2993659"/>
    <lineage>
        <taxon>Bacteria</taxon>
        <taxon>Pseudomonadati</taxon>
        <taxon>Pseudomonadota</taxon>
        <taxon>Alphaproteobacteria</taxon>
        <taxon>Hyphomicrobiales</taxon>
        <taxon>Rhizobiaceae</taxon>
        <taxon>Hoeflea</taxon>
    </lineage>
</organism>
<dbReference type="RefSeq" id="WP_271088660.1">
    <property type="nucleotide sequence ID" value="NZ_JAPJZH010000003.1"/>
</dbReference>
<keyword evidence="9" id="KW-0676">Redox-active center</keyword>
<comment type="miscellaneous">
    <text evidence="9">The active site is a redox-active disulfide bond.</text>
</comment>
<feature type="domain" description="FAD/NAD(P)-binding" evidence="11">
    <location>
        <begin position="4"/>
        <end position="336"/>
    </location>
</feature>
<dbReference type="PANTHER" id="PTHR22912:SF217">
    <property type="entry name" value="DIHYDROLIPOYL DEHYDROGENASE"/>
    <property type="match status" value="1"/>
</dbReference>
<dbReference type="InterPro" id="IPR023753">
    <property type="entry name" value="FAD/NAD-binding_dom"/>
</dbReference>
<sequence>MADYDVLVIGGGPGGYTAAIRAAQLGLKTGLVEREHLGGICSNWGCIPTKTLLHSASMLDQSRRFGDYGLDLEGPVSPNIDAMIERSRGVAERMAGGVAVLLRKNKVDVIWGEARLVGAGEVEVLAMQKPAVKPQAPKPKGVKPAGRYTADHIVLATGARPRSLPGLEPDGERIWTYFEALKPAAIPDSLIIVGSGAIGIEFASFYASVGAEVTIVELEERILPAEDAEISLFMRKALEKRGIAVRTGVAAEAVKNGKSGVSITLAAGDTITAERVISAVGVVANTEGLELEGAGVDLSDGVVAIDEFGRTTAPGIWAIGDVTGAPMLAHKAEHQARSCAEAIAGQAAHGLERGRIPRCTYCDPQVASVGLTEAQAVDAGRDIRVGTFPFLANGKAIAMGADQGLAKVVFDAGSGELLGAHLAGPEVTEIIQGFVTAMQMEATEAELFDVVYPHPTISEVLKEAALAAFGRAVNI</sequence>
<dbReference type="InterPro" id="IPR004099">
    <property type="entry name" value="Pyr_nucl-diS_OxRdtase_dimer"/>
</dbReference>
<dbReference type="PRINTS" id="PR00368">
    <property type="entry name" value="FADPNR"/>
</dbReference>
<comment type="similarity">
    <text evidence="2 9">Belongs to the class-I pyridine nucleotide-disulfide oxidoreductase family.</text>
</comment>
<feature type="domain" description="Pyridine nucleotide-disulphide oxidoreductase dimerisation" evidence="10">
    <location>
        <begin position="356"/>
        <end position="465"/>
    </location>
</feature>
<dbReference type="EMBL" id="JAPJZH010000003">
    <property type="protein sequence ID" value="MDA4845098.1"/>
    <property type="molecule type" value="Genomic_DNA"/>
</dbReference>
<proteinExistence type="inferred from homology"/>
<comment type="cofactor">
    <cofactor evidence="9">
        <name>FAD</name>
        <dbReference type="ChEBI" id="CHEBI:57692"/>
    </cofactor>
    <text evidence="9">Binds 1 FAD per subunit.</text>
</comment>
<dbReference type="NCBIfam" id="TIGR01350">
    <property type="entry name" value="lipoamide_DH"/>
    <property type="match status" value="1"/>
</dbReference>
<keyword evidence="9 12" id="KW-0560">Oxidoreductase</keyword>
<dbReference type="InterPro" id="IPR036188">
    <property type="entry name" value="FAD/NAD-bd_sf"/>
</dbReference>
<name>A0ABT4VK64_9HYPH</name>
<dbReference type="Pfam" id="PF02852">
    <property type="entry name" value="Pyr_redox_dim"/>
    <property type="match status" value="1"/>
</dbReference>
<evidence type="ECO:0000256" key="5">
    <source>
        <dbReference type="ARBA" id="ARBA00022630"/>
    </source>
</evidence>
<dbReference type="PANTHER" id="PTHR22912">
    <property type="entry name" value="DISULFIDE OXIDOREDUCTASE"/>
    <property type="match status" value="1"/>
</dbReference>
<evidence type="ECO:0000256" key="7">
    <source>
        <dbReference type="ARBA" id="ARBA00023027"/>
    </source>
</evidence>
<evidence type="ECO:0000259" key="11">
    <source>
        <dbReference type="Pfam" id="PF07992"/>
    </source>
</evidence>
<dbReference type="Pfam" id="PF07992">
    <property type="entry name" value="Pyr_redox_2"/>
    <property type="match status" value="1"/>
</dbReference>
<comment type="catalytic activity">
    <reaction evidence="8 9">
        <text>N(6)-[(R)-dihydrolipoyl]-L-lysyl-[protein] + NAD(+) = N(6)-[(R)-lipoyl]-L-lysyl-[protein] + NADH + H(+)</text>
        <dbReference type="Rhea" id="RHEA:15045"/>
        <dbReference type="Rhea" id="RHEA-COMP:10474"/>
        <dbReference type="Rhea" id="RHEA-COMP:10475"/>
        <dbReference type="ChEBI" id="CHEBI:15378"/>
        <dbReference type="ChEBI" id="CHEBI:57540"/>
        <dbReference type="ChEBI" id="CHEBI:57945"/>
        <dbReference type="ChEBI" id="CHEBI:83099"/>
        <dbReference type="ChEBI" id="CHEBI:83100"/>
        <dbReference type="EC" id="1.8.1.4"/>
    </reaction>
</comment>
<evidence type="ECO:0000256" key="6">
    <source>
        <dbReference type="ARBA" id="ARBA00022827"/>
    </source>
</evidence>
<evidence type="ECO:0000256" key="2">
    <source>
        <dbReference type="ARBA" id="ARBA00007532"/>
    </source>
</evidence>
<dbReference type="PIRSF" id="PIRSF000350">
    <property type="entry name" value="Mercury_reductase_MerA"/>
    <property type="match status" value="1"/>
</dbReference>
<evidence type="ECO:0000256" key="9">
    <source>
        <dbReference type="RuleBase" id="RU003692"/>
    </source>
</evidence>
<keyword evidence="6 9" id="KW-0274">FAD</keyword>
<dbReference type="Gene3D" id="3.50.50.60">
    <property type="entry name" value="FAD/NAD(P)-binding domain"/>
    <property type="match status" value="2"/>
</dbReference>
<evidence type="ECO:0000256" key="1">
    <source>
        <dbReference type="ARBA" id="ARBA00004496"/>
    </source>
</evidence>
<evidence type="ECO:0000256" key="8">
    <source>
        <dbReference type="ARBA" id="ARBA00049187"/>
    </source>
</evidence>
<dbReference type="SUPFAM" id="SSF55424">
    <property type="entry name" value="FAD/NAD-linked reductases, dimerisation (C-terminal) domain"/>
    <property type="match status" value="1"/>
</dbReference>
<dbReference type="InterPro" id="IPR001100">
    <property type="entry name" value="Pyr_nuc-diS_OxRdtase"/>
</dbReference>
<dbReference type="Proteomes" id="UP001148313">
    <property type="component" value="Unassembled WGS sequence"/>
</dbReference>
<dbReference type="InterPro" id="IPR006258">
    <property type="entry name" value="Lipoamide_DH"/>
</dbReference>
<dbReference type="PRINTS" id="PR00411">
    <property type="entry name" value="PNDRDTASEI"/>
</dbReference>
<keyword evidence="7 9" id="KW-0520">NAD</keyword>
<evidence type="ECO:0000313" key="12">
    <source>
        <dbReference type="EMBL" id="MDA4845098.1"/>
    </source>
</evidence>
<comment type="subcellular location">
    <subcellularLocation>
        <location evidence="1">Cytoplasm</location>
    </subcellularLocation>
</comment>
<reference evidence="12" key="1">
    <citation type="submission" date="2022-11" db="EMBL/GenBank/DDBJ databases">
        <title>Hoeflea poritis sp. nov., isolated from scleractinian coral Porites lutea.</title>
        <authorList>
            <person name="Zhang G."/>
            <person name="Wei Q."/>
            <person name="Cai L."/>
        </authorList>
    </citation>
    <scope>NUCLEOTIDE SEQUENCE</scope>
    <source>
        <strain evidence="12">E7-10</strain>
    </source>
</reference>
<protein>
    <recommendedName>
        <fullName evidence="4 9">Dihydrolipoyl dehydrogenase</fullName>
        <ecNumber evidence="3 9">1.8.1.4</ecNumber>
    </recommendedName>
</protein>
<dbReference type="EC" id="1.8.1.4" evidence="3 9"/>
<evidence type="ECO:0000313" key="13">
    <source>
        <dbReference type="Proteomes" id="UP001148313"/>
    </source>
</evidence>
<dbReference type="SUPFAM" id="SSF51905">
    <property type="entry name" value="FAD/NAD(P)-binding domain"/>
    <property type="match status" value="1"/>
</dbReference>
<dbReference type="Gene3D" id="3.30.390.30">
    <property type="match status" value="1"/>
</dbReference>
<keyword evidence="5 9" id="KW-0285">Flavoprotein</keyword>
<evidence type="ECO:0000259" key="10">
    <source>
        <dbReference type="Pfam" id="PF02852"/>
    </source>
</evidence>
<comment type="caution">
    <text evidence="12">The sequence shown here is derived from an EMBL/GenBank/DDBJ whole genome shotgun (WGS) entry which is preliminary data.</text>
</comment>
<evidence type="ECO:0000256" key="3">
    <source>
        <dbReference type="ARBA" id="ARBA00012608"/>
    </source>
</evidence>
<keyword evidence="13" id="KW-1185">Reference proteome</keyword>